<accession>A0A2Z4Y998</accession>
<evidence type="ECO:0000313" key="1">
    <source>
        <dbReference type="EMBL" id="AXA37398.1"/>
    </source>
</evidence>
<sequence length="39" mass="4363">MAQDGLESVSAQKAPIAARFKPIRWKIELVCVHLWQQGG</sequence>
<proteinExistence type="predicted"/>
<dbReference type="AlphaFoldDB" id="A0A2Z4Y998"/>
<dbReference type="Proteomes" id="UP000262583">
    <property type="component" value="Chromosome"/>
</dbReference>
<name>A0A2Z4Y998_SUMC1</name>
<organism evidence="1 2">
    <name type="scientific">Sumerlaea chitinivorans</name>
    <dbReference type="NCBI Taxonomy" id="2250252"/>
    <lineage>
        <taxon>Bacteria</taxon>
        <taxon>Candidatus Sumerlaeota</taxon>
        <taxon>Candidatus Sumerlaeia</taxon>
        <taxon>Candidatus Sumerlaeales</taxon>
        <taxon>Candidatus Sumerlaeaceae</taxon>
        <taxon>Candidatus Sumerlaea</taxon>
    </lineage>
</organism>
<dbReference type="EMBL" id="CP030759">
    <property type="protein sequence ID" value="AXA37398.1"/>
    <property type="molecule type" value="Genomic_DNA"/>
</dbReference>
<dbReference type="KEGG" id="schv:BRCON_2656"/>
<evidence type="ECO:0000313" key="2">
    <source>
        <dbReference type="Proteomes" id="UP000262583"/>
    </source>
</evidence>
<gene>
    <name evidence="1" type="ORF">BRCON_2656</name>
</gene>
<reference evidence="1 2" key="1">
    <citation type="submission" date="2018-05" db="EMBL/GenBank/DDBJ databases">
        <title>A metagenomic window into the 2 km-deep terrestrial subsurface aquifer revealed taxonomically and functionally diverse microbial community comprising novel uncultured bacterial lineages.</title>
        <authorList>
            <person name="Kadnikov V.V."/>
            <person name="Mardanov A.V."/>
            <person name="Beletsky A.V."/>
            <person name="Banks D."/>
            <person name="Pimenov N.V."/>
            <person name="Frank Y.A."/>
            <person name="Karnachuk O.V."/>
            <person name="Ravin N.V."/>
        </authorList>
    </citation>
    <scope>NUCLEOTIDE SEQUENCE [LARGE SCALE GENOMIC DNA]</scope>
    <source>
        <strain evidence="1">BY</strain>
    </source>
</reference>
<protein>
    <submittedName>
        <fullName evidence="1">Uncharacterized protein</fullName>
    </submittedName>
</protein>